<accession>A0A0S4N7H8</accession>
<dbReference type="AlphaFoldDB" id="A0A0S4N7H8"/>
<gene>
    <name evidence="1" type="ORF">JGI1_01389</name>
</gene>
<keyword evidence="2" id="KW-1185">Reference proteome</keyword>
<reference evidence="2" key="1">
    <citation type="submission" date="2015-11" db="EMBL/GenBank/DDBJ databases">
        <authorList>
            <person name="Varghese N."/>
        </authorList>
    </citation>
    <scope>NUCLEOTIDE SEQUENCE [LARGE SCALE GENOMIC DNA]</scope>
</reference>
<organism evidence="1 2">
    <name type="scientific">Candidatus Thermokryptus mobilis</name>
    <dbReference type="NCBI Taxonomy" id="1643428"/>
    <lineage>
        <taxon>Bacteria</taxon>
        <taxon>Pseudomonadati</taxon>
        <taxon>Candidatus Kryptoniota</taxon>
        <taxon>Candidatus Thermokryptus</taxon>
    </lineage>
</organism>
<evidence type="ECO:0000313" key="2">
    <source>
        <dbReference type="Proteomes" id="UP000320623"/>
    </source>
</evidence>
<dbReference type="RefSeq" id="WP_140945133.1">
    <property type="nucleotide sequence ID" value="NZ_FAOO01000009.1"/>
</dbReference>
<dbReference type="Proteomes" id="UP000320623">
    <property type="component" value="Unassembled WGS sequence"/>
</dbReference>
<evidence type="ECO:0008006" key="3">
    <source>
        <dbReference type="Google" id="ProtNLM"/>
    </source>
</evidence>
<sequence>MKHLKKRIILFLLLPSILLSQSLKDYFDEFEGYCRNVRGYAGALIAEVRRENIVIPDVAKIYAEKVGNSLKDAKQSYEKIKKSLKKGQFELVKGNIAYLDDYCKRAELHYKNLIDEINKSNPKPERVKEFSTAIYNEFKRASNEARLIKEKLGIK</sequence>
<protein>
    <recommendedName>
        <fullName evidence="3">DUF4142 domain-containing protein</fullName>
    </recommendedName>
</protein>
<dbReference type="OrthoDB" id="9795243at2"/>
<proteinExistence type="predicted"/>
<evidence type="ECO:0000313" key="1">
    <source>
        <dbReference type="EMBL" id="CUU06049.1"/>
    </source>
</evidence>
<name>A0A0S4N7H8_9BACT</name>
<dbReference type="STRING" id="1643428.GCA_001442855_01360"/>
<dbReference type="EMBL" id="FAOO01000009">
    <property type="protein sequence ID" value="CUU06049.1"/>
    <property type="molecule type" value="Genomic_DNA"/>
</dbReference>